<dbReference type="GO" id="GO:0009253">
    <property type="term" value="P:peptidoglycan catabolic process"/>
    <property type="evidence" value="ECO:0007669"/>
    <property type="project" value="InterPro"/>
</dbReference>
<dbReference type="PANTHER" id="PTHR34135:SF2">
    <property type="entry name" value="LYSOZYME"/>
    <property type="match status" value="1"/>
</dbReference>
<comment type="caution">
    <text evidence="3">The sequence shown here is derived from an EMBL/GenBank/DDBJ whole genome shotgun (WGS) entry which is preliminary data.</text>
</comment>
<evidence type="ECO:0000256" key="1">
    <source>
        <dbReference type="ARBA" id="ARBA00010646"/>
    </source>
</evidence>
<proteinExistence type="inferred from homology"/>
<dbReference type="GO" id="GO:0016052">
    <property type="term" value="P:carbohydrate catabolic process"/>
    <property type="evidence" value="ECO:0007669"/>
    <property type="project" value="TreeGrafter"/>
</dbReference>
<dbReference type="GO" id="GO:0016998">
    <property type="term" value="P:cell wall macromolecule catabolic process"/>
    <property type="evidence" value="ECO:0007669"/>
    <property type="project" value="InterPro"/>
</dbReference>
<dbReference type="EMBL" id="PPUT01000022">
    <property type="protein sequence ID" value="RDC43114.1"/>
    <property type="molecule type" value="Genomic_DNA"/>
</dbReference>
<organism evidence="3 4">
    <name type="scientific">Adlercreutzia equolifaciens subsp. celatus</name>
    <dbReference type="NCBI Taxonomy" id="394340"/>
    <lineage>
        <taxon>Bacteria</taxon>
        <taxon>Bacillati</taxon>
        <taxon>Actinomycetota</taxon>
        <taxon>Coriobacteriia</taxon>
        <taxon>Eggerthellales</taxon>
        <taxon>Eggerthellaceae</taxon>
        <taxon>Adlercreutzia</taxon>
    </lineage>
</organism>
<keyword evidence="2" id="KW-0472">Membrane</keyword>
<protein>
    <submittedName>
        <fullName evidence="3">Glycoside hydrolase</fullName>
    </submittedName>
</protein>
<keyword evidence="3" id="KW-0378">Hydrolase</keyword>
<dbReference type="PROSITE" id="PS51904">
    <property type="entry name" value="GLYCOSYL_HYDROL_F25_2"/>
    <property type="match status" value="1"/>
</dbReference>
<dbReference type="InterPro" id="IPR017853">
    <property type="entry name" value="GH"/>
</dbReference>
<dbReference type="InterPro" id="IPR002053">
    <property type="entry name" value="Glyco_hydro_25"/>
</dbReference>
<dbReference type="Gene3D" id="3.20.20.80">
    <property type="entry name" value="Glycosidases"/>
    <property type="match status" value="1"/>
</dbReference>
<dbReference type="PANTHER" id="PTHR34135">
    <property type="entry name" value="LYSOZYME"/>
    <property type="match status" value="1"/>
</dbReference>
<dbReference type="AlphaFoldDB" id="A0A369P049"/>
<keyword evidence="2" id="KW-1133">Transmembrane helix</keyword>
<dbReference type="GO" id="GO:0003796">
    <property type="term" value="F:lysozyme activity"/>
    <property type="evidence" value="ECO:0007669"/>
    <property type="project" value="InterPro"/>
</dbReference>
<gene>
    <name evidence="3" type="ORF">C1850_08500</name>
</gene>
<dbReference type="SUPFAM" id="SSF51445">
    <property type="entry name" value="(Trans)glycosidases"/>
    <property type="match status" value="1"/>
</dbReference>
<sequence>MILNGRNIDGLRAPRIATLTRRRFVAGAACAVACAAAGLLVGCGSASRSAEVAAIEPYVSPYDWSGLVRDGEKLSYYENDALCSRWGIDVSEHQGNDIDWAAVADAGVQFAFARIGNRGATEGALSADEFFFQNAVRAGEVGIQVSAYFFSQALTEDEAREEAQFALDNLRETEASGATFAYVAYDHEPVEIEGARANNLSSEQLTANARAFCEVIAAAGYAPMLYGNQRDLLRLAPELRAAYPVWLAEYDVEAPTAPLDFAIWQYTNAGTVPGIPTDVDLNVWLEPQK</sequence>
<evidence type="ECO:0000313" key="4">
    <source>
        <dbReference type="Proteomes" id="UP000253805"/>
    </source>
</evidence>
<comment type="similarity">
    <text evidence="1">Belongs to the glycosyl hydrolase 25 family.</text>
</comment>
<dbReference type="Pfam" id="PF01183">
    <property type="entry name" value="Glyco_hydro_25"/>
    <property type="match status" value="1"/>
</dbReference>
<evidence type="ECO:0000313" key="3">
    <source>
        <dbReference type="EMBL" id="RDC43114.1"/>
    </source>
</evidence>
<reference evidence="3 4" key="1">
    <citation type="journal article" date="2018" name="Elife">
        <title>Discovery and characterization of a prevalent human gut bacterial enzyme sufficient for the inactivation of a family of plant toxins.</title>
        <authorList>
            <person name="Koppel N."/>
            <person name="Bisanz J.E."/>
            <person name="Pandelia M.E."/>
            <person name="Turnbaugh P.J."/>
            <person name="Balskus E.P."/>
        </authorList>
    </citation>
    <scope>NUCLEOTIDE SEQUENCE [LARGE SCALE GENOMIC DNA]</scope>
    <source>
        <strain evidence="3 4">OB21 GAM 11</strain>
    </source>
</reference>
<feature type="transmembrane region" description="Helical" evidence="2">
    <location>
        <begin position="24"/>
        <end position="42"/>
    </location>
</feature>
<name>A0A369P049_9ACTN</name>
<keyword evidence="2" id="KW-0812">Transmembrane</keyword>
<dbReference type="RefSeq" id="WP_114549350.1">
    <property type="nucleotide sequence ID" value="NZ_DBGDPA010000063.1"/>
</dbReference>
<accession>A0A369P049</accession>
<evidence type="ECO:0000256" key="2">
    <source>
        <dbReference type="SAM" id="Phobius"/>
    </source>
</evidence>
<dbReference type="Proteomes" id="UP000253805">
    <property type="component" value="Unassembled WGS sequence"/>
</dbReference>